<keyword evidence="3" id="KW-1185">Reference proteome</keyword>
<comment type="caution">
    <text evidence="2">The sequence shown here is derived from an EMBL/GenBank/DDBJ whole genome shotgun (WGS) entry which is preliminary data.</text>
</comment>
<dbReference type="AlphaFoldDB" id="A0A251X9I8"/>
<dbReference type="OrthoDB" id="427080at2"/>
<keyword evidence="1" id="KW-0175">Coiled coil</keyword>
<feature type="coiled-coil region" evidence="1">
    <location>
        <begin position="134"/>
        <end position="179"/>
    </location>
</feature>
<gene>
    <name evidence="2" type="ORF">TPSD3_08790</name>
</gene>
<protein>
    <recommendedName>
        <fullName evidence="4">ParB/Sulfiredoxin domain-containing protein</fullName>
    </recommendedName>
</protein>
<evidence type="ECO:0008006" key="4">
    <source>
        <dbReference type="Google" id="ProtNLM"/>
    </source>
</evidence>
<dbReference type="SUPFAM" id="SSF160975">
    <property type="entry name" value="AF1531-like"/>
    <property type="match status" value="1"/>
</dbReference>
<sequence length="298" mass="33671">MYKYGDFIHFHLVDVPDIESDIPITDFDRQALEVLADKIVETGCLLKPLILKQISPMQLKVLVGHFEYHAAVLAKQRDKKRILSGMVSAFVVKKELEMQAIEQATLFQSTVTLQPALETPPISPNLPDHSSVNSVDLNQQIEQLTRTMHIMQETFSREMQAMQQEMRENARENAHYQQQLLQAIAALSVPISHSVATPVSPSSISTPTGVNAPMPAASYPSPDRLQKILDSLNNDAKSELIQKLKRVDWFKGKRAESFSEKFIELRQQLPFSSLSDVEKRVKGLGRETINKILQQFPL</sequence>
<dbReference type="EMBL" id="MSLT01000012">
    <property type="protein sequence ID" value="OUD14397.1"/>
    <property type="molecule type" value="Genomic_DNA"/>
</dbReference>
<organism evidence="2 3">
    <name type="scientific">Thioflexithrix psekupsensis</name>
    <dbReference type="NCBI Taxonomy" id="1570016"/>
    <lineage>
        <taxon>Bacteria</taxon>
        <taxon>Pseudomonadati</taxon>
        <taxon>Pseudomonadota</taxon>
        <taxon>Gammaproteobacteria</taxon>
        <taxon>Thiotrichales</taxon>
        <taxon>Thioflexithrix</taxon>
    </lineage>
</organism>
<dbReference type="RefSeq" id="WP_086488176.1">
    <property type="nucleotide sequence ID" value="NZ_MSLT01000012.1"/>
</dbReference>
<dbReference type="Proteomes" id="UP000194798">
    <property type="component" value="Unassembled WGS sequence"/>
</dbReference>
<proteinExistence type="predicted"/>
<reference evidence="2 3" key="1">
    <citation type="submission" date="2016-12" db="EMBL/GenBank/DDBJ databases">
        <title>Thioflexothrix psekupsii D3 genome sequencing and assembly.</title>
        <authorList>
            <person name="Fomenkov A."/>
            <person name="Vincze T."/>
            <person name="Grabovich M."/>
            <person name="Anton B.P."/>
            <person name="Dubinina G."/>
            <person name="Orlova M."/>
            <person name="Belousova E."/>
            <person name="Roberts R.J."/>
        </authorList>
    </citation>
    <scope>NUCLEOTIDE SEQUENCE [LARGE SCALE GENOMIC DNA]</scope>
    <source>
        <strain evidence="2">D3</strain>
    </source>
</reference>
<accession>A0A251X9I8</accession>
<evidence type="ECO:0000256" key="1">
    <source>
        <dbReference type="SAM" id="Coils"/>
    </source>
</evidence>
<evidence type="ECO:0000313" key="2">
    <source>
        <dbReference type="EMBL" id="OUD14397.1"/>
    </source>
</evidence>
<evidence type="ECO:0000313" key="3">
    <source>
        <dbReference type="Proteomes" id="UP000194798"/>
    </source>
</evidence>
<name>A0A251X9I8_9GAMM</name>